<dbReference type="PRINTS" id="PR00420">
    <property type="entry name" value="RNGMNOXGNASE"/>
</dbReference>
<dbReference type="InterPro" id="IPR010971">
    <property type="entry name" value="UbiH/COQ6"/>
</dbReference>
<gene>
    <name evidence="11" type="primary">COQ6</name>
    <name evidence="14" type="ORF">BZG36_03764</name>
</gene>
<evidence type="ECO:0000256" key="9">
    <source>
        <dbReference type="ARBA" id="ARBA00023128"/>
    </source>
</evidence>
<dbReference type="EMBL" id="MVBO01000057">
    <property type="protein sequence ID" value="OZJ04016.1"/>
    <property type="molecule type" value="Genomic_DNA"/>
</dbReference>
<dbReference type="Pfam" id="PF01494">
    <property type="entry name" value="FAD_binding_3"/>
    <property type="match status" value="2"/>
</dbReference>
<dbReference type="Proteomes" id="UP000242875">
    <property type="component" value="Unassembled WGS sequence"/>
</dbReference>
<comment type="similarity">
    <text evidence="2 11">Belongs to the UbiH/COQ6 family.</text>
</comment>
<dbReference type="InterPro" id="IPR036188">
    <property type="entry name" value="FAD/NAD-bd_sf"/>
</dbReference>
<evidence type="ECO:0000256" key="11">
    <source>
        <dbReference type="HAMAP-Rule" id="MF_03193"/>
    </source>
</evidence>
<evidence type="ECO:0000256" key="1">
    <source>
        <dbReference type="ARBA" id="ARBA00001974"/>
    </source>
</evidence>
<sequence>MLGLSYRSSTFTQTLIEKYAYRSRTLATLRNIPLQNQFVNAYDVIILGGGVAGAALAASLVSSPLMKAKKIALVEAMDLSRVQQWTPTSGQYSNRVVSLTPASRTFLEDIGVWDRLFIDRIRPYTNMQVWDGISDARIEFDTSIFSKTHQNVSEPPAIAYMAENVNLQYGIMKRIRAAQESGQQFDIIDNTKVQRVFAQGKDGEKEDAIDLSAWPSLELSNGQTISGQLLIGADGANSPVRAYADIQSLGWDYDRQGVVATLQLDPATQNVTAWQRFLPTGPIAILPLDHGISSMVWTTTPAIAAALKSIPEQDFCALVNVAIRSNPADVQYLCQQIQKSEHGLDLQDEYSWRQMAQNESKTSEEIASREDRLPPHVIGVQSGTRASFPLRLRNSERYVADRIALVGDAAHTIHPLAGQGLNQGLRDVQVLSNVLTNGVKHGEDLGNIHLLSQYASNRYARNLVMLSACDKIHRLYSTEFGPMVWARSLGLRGVNAFGYLKSEIMKYAMGIEDVKSKITPSRERFVNIDRL</sequence>
<dbReference type="InterPro" id="IPR051205">
    <property type="entry name" value="UbiH/COQ6_monooxygenase"/>
</dbReference>
<dbReference type="Gene3D" id="3.50.50.60">
    <property type="entry name" value="FAD/NAD(P)-binding domain"/>
    <property type="match status" value="2"/>
</dbReference>
<dbReference type="GO" id="GO:0120538">
    <property type="term" value="F:2-methoxy-6-polyprenolphenol 4-hydroxylase activity"/>
    <property type="evidence" value="ECO:0007669"/>
    <property type="project" value="UniProtKB-EC"/>
</dbReference>
<dbReference type="PANTHER" id="PTHR43876">
    <property type="entry name" value="UBIQUINONE BIOSYNTHESIS MONOOXYGENASE COQ6, MITOCHONDRIAL"/>
    <property type="match status" value="1"/>
</dbReference>
<proteinExistence type="inferred from homology"/>
<dbReference type="GO" id="GO:0016712">
    <property type="term" value="F:oxidoreductase activity, acting on paired donors, with incorporation or reduction of molecular oxygen, reduced flavin or flavoprotein as one donor, and incorporation of one atom of oxygen"/>
    <property type="evidence" value="ECO:0007669"/>
    <property type="project" value="UniProtKB-UniRule"/>
</dbReference>
<comment type="catalytic activity">
    <reaction evidence="11">
        <text>a 4-hydroxy-3-(all-trans-polyprenyl)benzoate + 2 reduced [2Fe-2S]-[ferredoxin] + O2 + 2 H(+) = a 3,4-dihydroxy-5-(all-trans-polyprenyl)benzoate + 2 oxidized [2Fe-2S]-[ferredoxin] + H2O</text>
        <dbReference type="Rhea" id="RHEA:81195"/>
        <dbReference type="Rhea" id="RHEA-COMP:9514"/>
        <dbReference type="Rhea" id="RHEA-COMP:10000"/>
        <dbReference type="Rhea" id="RHEA-COMP:10001"/>
        <dbReference type="Rhea" id="RHEA-COMP:10930"/>
        <dbReference type="ChEBI" id="CHEBI:15377"/>
        <dbReference type="ChEBI" id="CHEBI:15378"/>
        <dbReference type="ChEBI" id="CHEBI:15379"/>
        <dbReference type="ChEBI" id="CHEBI:33737"/>
        <dbReference type="ChEBI" id="CHEBI:33738"/>
        <dbReference type="ChEBI" id="CHEBI:64694"/>
        <dbReference type="ChEBI" id="CHEBI:78396"/>
        <dbReference type="EC" id="1.14.15.45"/>
    </reaction>
</comment>
<comment type="function">
    <text evidence="11">FAD-dependent monooxygenase required for two non-consecutive steps during ubiquinone biosynthesis. Required for the C5-ring hydroxylation during ubiquinone biosynthesis by catalyzing the hydroxylation of 4-hydroxy-3-(all-trans-polyprenyl)benzoic acid to 3,4-dihydroxy-5-(all-trans-polyprenyl)benzoic acid. Also acts downstream of coq4, for the C1-hydroxylation during ubiquinone biosynthesis by catalyzing the hydroxylation of 2-methoxy-6-(all-trans-polyprenyl)phenol to 2-methoxy-6-(all-trans-polyprenyl)benzene-1,4-diol. The electrons required for the hydroxylation reaction are funneled indirectly to coq6 from NADPH via a ferredoxin/ferredoxin reductase system.</text>
</comment>
<dbReference type="UniPathway" id="UPA00232"/>
<dbReference type="OrthoDB" id="683240at2759"/>
<evidence type="ECO:0000256" key="8">
    <source>
        <dbReference type="ARBA" id="ARBA00023033"/>
    </source>
</evidence>
<evidence type="ECO:0000313" key="14">
    <source>
        <dbReference type="EMBL" id="OZJ04016.1"/>
    </source>
</evidence>
<dbReference type="HAMAP" id="MF_03193">
    <property type="entry name" value="COQ6_monooxygenase"/>
    <property type="match status" value="1"/>
</dbReference>
<keyword evidence="7 11" id="KW-0560">Oxidoreductase</keyword>
<dbReference type="SUPFAM" id="SSF51905">
    <property type="entry name" value="FAD/NAD(P)-binding domain"/>
    <property type="match status" value="1"/>
</dbReference>
<feature type="domain" description="FAD-binding" evidence="13">
    <location>
        <begin position="42"/>
        <end position="302"/>
    </location>
</feature>
<keyword evidence="8 11" id="KW-0503">Monooxygenase</keyword>
<keyword evidence="4 11" id="KW-0831">Ubiquinone biosynthesis</keyword>
<protein>
    <recommendedName>
        <fullName evidence="11">Ubiquinone biosynthesis monooxygenase COQ6, mitochondrial</fullName>
        <ecNumber evidence="11">1.14.15.45</ecNumber>
    </recommendedName>
    <alternativeName>
        <fullName evidence="11">2-methoxy-6-polyprenolphenol 4-hydroxylase</fullName>
        <ecNumber evidence="11">1.14.15.46</ecNumber>
    </alternativeName>
</protein>
<evidence type="ECO:0000256" key="4">
    <source>
        <dbReference type="ARBA" id="ARBA00022688"/>
    </source>
</evidence>
<reference evidence="14 15" key="1">
    <citation type="journal article" date="2017" name="Mycologia">
        <title>Bifiguratus adelaidae, gen. et sp. nov., a new member of Mucoromycotina in endophytic and soil-dwelling habitats.</title>
        <authorList>
            <person name="Torres-Cruz T.J."/>
            <person name="Billingsley Tobias T.L."/>
            <person name="Almatruk M."/>
            <person name="Hesse C."/>
            <person name="Kuske C.R."/>
            <person name="Desiro A."/>
            <person name="Benucci G.M."/>
            <person name="Bonito G."/>
            <person name="Stajich J.E."/>
            <person name="Dunlap C."/>
            <person name="Arnold A.E."/>
            <person name="Porras-Alfaro A."/>
        </authorList>
    </citation>
    <scope>NUCLEOTIDE SEQUENCE [LARGE SCALE GENOMIC DNA]</scope>
    <source>
        <strain evidence="14 15">AZ0501</strain>
    </source>
</reference>
<name>A0A261Y084_9FUNG</name>
<feature type="domain" description="FAD-binding" evidence="13">
    <location>
        <begin position="362"/>
        <end position="460"/>
    </location>
</feature>
<feature type="transmembrane region" description="Helical" evidence="12">
    <location>
        <begin position="41"/>
        <end position="61"/>
    </location>
</feature>
<comment type="cofactor">
    <cofactor evidence="1 11">
        <name>FAD</name>
        <dbReference type="ChEBI" id="CHEBI:57692"/>
    </cofactor>
</comment>
<keyword evidence="12" id="KW-1133">Transmembrane helix</keyword>
<evidence type="ECO:0000256" key="6">
    <source>
        <dbReference type="ARBA" id="ARBA00022827"/>
    </source>
</evidence>
<evidence type="ECO:0000256" key="5">
    <source>
        <dbReference type="ARBA" id="ARBA00022792"/>
    </source>
</evidence>
<dbReference type="FunFam" id="3.50.50.60:FF:000021">
    <property type="entry name" value="Ubiquinone biosynthesis monooxygenase COQ6"/>
    <property type="match status" value="1"/>
</dbReference>
<evidence type="ECO:0000256" key="3">
    <source>
        <dbReference type="ARBA" id="ARBA00022630"/>
    </source>
</evidence>
<dbReference type="InterPro" id="IPR018168">
    <property type="entry name" value="Ubi_Hdrlase_CS"/>
</dbReference>
<evidence type="ECO:0000256" key="7">
    <source>
        <dbReference type="ARBA" id="ARBA00023002"/>
    </source>
</evidence>
<dbReference type="GO" id="GO:0106364">
    <property type="term" value="F:4-hydroxy-3-all-trans-polyprenylbenzoate oxygenase activity"/>
    <property type="evidence" value="ECO:0007669"/>
    <property type="project" value="UniProtKB-EC"/>
</dbReference>
<keyword evidence="9 11" id="KW-0496">Mitochondrion</keyword>
<comment type="subunit">
    <text evidence="11">Component of a multi-subunit COQ enzyme complex, composed of at least COQ3, COQ4, COQ5, COQ6, COQ7 and COQ9.</text>
</comment>
<comment type="pathway">
    <text evidence="11">Cofactor biosynthesis; ubiquinone biosynthesis.</text>
</comment>
<dbReference type="PROSITE" id="PS01304">
    <property type="entry name" value="UBIH"/>
    <property type="match status" value="1"/>
</dbReference>
<comment type="caution">
    <text evidence="14">The sequence shown here is derived from an EMBL/GenBank/DDBJ whole genome shotgun (WGS) entry which is preliminary data.</text>
</comment>
<keyword evidence="12" id="KW-0812">Transmembrane</keyword>
<keyword evidence="10 11" id="KW-0472">Membrane</keyword>
<evidence type="ECO:0000256" key="12">
    <source>
        <dbReference type="SAM" id="Phobius"/>
    </source>
</evidence>
<evidence type="ECO:0000256" key="2">
    <source>
        <dbReference type="ARBA" id="ARBA00005349"/>
    </source>
</evidence>
<dbReference type="EC" id="1.14.15.45" evidence="11"/>
<keyword evidence="15" id="KW-1185">Reference proteome</keyword>
<organism evidence="14 15">
    <name type="scientific">Bifiguratus adelaidae</name>
    <dbReference type="NCBI Taxonomy" id="1938954"/>
    <lineage>
        <taxon>Eukaryota</taxon>
        <taxon>Fungi</taxon>
        <taxon>Fungi incertae sedis</taxon>
        <taxon>Mucoromycota</taxon>
        <taxon>Mucoromycotina</taxon>
        <taxon>Endogonomycetes</taxon>
        <taxon>Endogonales</taxon>
        <taxon>Endogonales incertae sedis</taxon>
        <taxon>Bifiguratus</taxon>
    </lineage>
</organism>
<keyword evidence="5 11" id="KW-0999">Mitochondrion inner membrane</keyword>
<accession>A0A261Y084</accession>
<comment type="subcellular location">
    <subcellularLocation>
        <location evidence="11">Mitochondrion inner membrane</location>
        <topology evidence="11">Peripheral membrane protein</topology>
        <orientation evidence="11">Matrix side</orientation>
    </subcellularLocation>
</comment>
<dbReference type="GO" id="GO:0031314">
    <property type="term" value="C:extrinsic component of mitochondrial inner membrane"/>
    <property type="evidence" value="ECO:0007669"/>
    <property type="project" value="UniProtKB-UniRule"/>
</dbReference>
<dbReference type="InterPro" id="IPR000689">
    <property type="entry name" value="UbQ_mOase_COQ6"/>
</dbReference>
<dbReference type="EC" id="1.14.15.46" evidence="11"/>
<keyword evidence="6 11" id="KW-0274">FAD</keyword>
<evidence type="ECO:0000313" key="15">
    <source>
        <dbReference type="Proteomes" id="UP000242875"/>
    </source>
</evidence>
<dbReference type="GO" id="GO:0071949">
    <property type="term" value="F:FAD binding"/>
    <property type="evidence" value="ECO:0007669"/>
    <property type="project" value="InterPro"/>
</dbReference>
<evidence type="ECO:0000259" key="13">
    <source>
        <dbReference type="Pfam" id="PF01494"/>
    </source>
</evidence>
<dbReference type="NCBIfam" id="TIGR01988">
    <property type="entry name" value="Ubi-OHases"/>
    <property type="match status" value="1"/>
</dbReference>
<comment type="catalytic activity">
    <reaction evidence="11">
        <text>a 2-methoxy-6-(all-trans-polyprenyl)phenol + 2 reduced [2Fe-2S]-[ferredoxin] + O2 + 2 H(+) = a 2-methoxy-6-(all-trans-polyprenyl)benzene-1,4-diol + 2 oxidized [2Fe-2S]-[ferredoxin] + H2O</text>
        <dbReference type="Rhea" id="RHEA:81183"/>
        <dbReference type="Rhea" id="RHEA-COMP:9551"/>
        <dbReference type="Rhea" id="RHEA-COMP:10000"/>
        <dbReference type="Rhea" id="RHEA-COMP:10001"/>
        <dbReference type="Rhea" id="RHEA-COMP:10858"/>
        <dbReference type="ChEBI" id="CHEBI:15377"/>
        <dbReference type="ChEBI" id="CHEBI:15378"/>
        <dbReference type="ChEBI" id="CHEBI:15379"/>
        <dbReference type="ChEBI" id="CHEBI:33737"/>
        <dbReference type="ChEBI" id="CHEBI:33738"/>
        <dbReference type="ChEBI" id="CHEBI:62731"/>
        <dbReference type="ChEBI" id="CHEBI:84166"/>
        <dbReference type="EC" id="1.14.15.46"/>
    </reaction>
</comment>
<dbReference type="AlphaFoldDB" id="A0A261Y084"/>
<dbReference type="PANTHER" id="PTHR43876:SF7">
    <property type="entry name" value="UBIQUINONE BIOSYNTHESIS MONOOXYGENASE COQ6, MITOCHONDRIAL"/>
    <property type="match status" value="1"/>
</dbReference>
<evidence type="ECO:0000256" key="10">
    <source>
        <dbReference type="ARBA" id="ARBA00023136"/>
    </source>
</evidence>
<dbReference type="InterPro" id="IPR002938">
    <property type="entry name" value="FAD-bd"/>
</dbReference>
<keyword evidence="3 11" id="KW-0285">Flavoprotein</keyword>